<dbReference type="EC" id="1.1.-.-" evidence="5"/>
<dbReference type="InterPro" id="IPR008927">
    <property type="entry name" value="6-PGluconate_DH-like_C_sf"/>
</dbReference>
<dbReference type="Proteomes" id="UP001595377">
    <property type="component" value="Unassembled WGS sequence"/>
</dbReference>
<dbReference type="GO" id="GO:0016491">
    <property type="term" value="F:oxidoreductase activity"/>
    <property type="evidence" value="ECO:0007669"/>
    <property type="project" value="UniProtKB-KW"/>
</dbReference>
<evidence type="ECO:0000256" key="1">
    <source>
        <dbReference type="ARBA" id="ARBA00023002"/>
    </source>
</evidence>
<dbReference type="EMBL" id="JBHRSP010000019">
    <property type="protein sequence ID" value="MFC3074100.1"/>
    <property type="molecule type" value="Genomic_DNA"/>
</dbReference>
<accession>A0ABV7DGT9</accession>
<reference evidence="6" key="1">
    <citation type="journal article" date="2019" name="Int. J. Syst. Evol. Microbiol.">
        <title>The Global Catalogue of Microorganisms (GCM) 10K type strain sequencing project: providing services to taxonomists for standard genome sequencing and annotation.</title>
        <authorList>
            <consortium name="The Broad Institute Genomics Platform"/>
            <consortium name="The Broad Institute Genome Sequencing Center for Infectious Disease"/>
            <person name="Wu L."/>
            <person name="Ma J."/>
        </authorList>
    </citation>
    <scope>NUCLEOTIDE SEQUENCE [LARGE SCALE GENOMIC DNA]</scope>
    <source>
        <strain evidence="6">KCTC 52677</strain>
    </source>
</reference>
<proteinExistence type="predicted"/>
<dbReference type="InterPro" id="IPR013328">
    <property type="entry name" value="6PGD_dom2"/>
</dbReference>
<evidence type="ECO:0000313" key="5">
    <source>
        <dbReference type="EMBL" id="MFC3074100.1"/>
    </source>
</evidence>
<sequence>MNTMRPNEKVALYGLGNMGFPIARRIAGAFPLQVADLNRDMVDRAVAEFSAVAIGSPEELAETRIVVLSLPSPAASAGVLKQIAPHLPRGSVVVETSTVNPADIAAASRLLLPHGIALVDASVMAGVSQMETGTAMLLIGGEEEHIEAVRPVLNAISDRLITFGPLGTGAAAKVINNAVAHAVMVVVAEAGAMATATGVDIQKLVGLLSDVQMGLHRPLTFRYAQRILKGDYAGGMPLDAARKDSVLALALAQDCGVPLFAIQASQTVYDIAAASGYGREDYAAIAKIWSDWGVPACPAASG</sequence>
<dbReference type="Gene3D" id="1.10.1040.10">
    <property type="entry name" value="N-(1-d-carboxylethyl)-l-norvaline Dehydrogenase, domain 2"/>
    <property type="match status" value="1"/>
</dbReference>
<keyword evidence="6" id="KW-1185">Reference proteome</keyword>
<dbReference type="PIRSF" id="PIRSF000103">
    <property type="entry name" value="HIBADH"/>
    <property type="match status" value="1"/>
</dbReference>
<dbReference type="Pfam" id="PF03446">
    <property type="entry name" value="NAD_binding_2"/>
    <property type="match status" value="1"/>
</dbReference>
<feature type="domain" description="3-hydroxyisobutyrate dehydrogenase-like NAD-binding" evidence="4">
    <location>
        <begin position="167"/>
        <end position="288"/>
    </location>
</feature>
<dbReference type="RefSeq" id="WP_306766172.1">
    <property type="nucleotide sequence ID" value="NZ_JANFDG010000003.1"/>
</dbReference>
<evidence type="ECO:0000259" key="3">
    <source>
        <dbReference type="Pfam" id="PF03446"/>
    </source>
</evidence>
<protein>
    <submittedName>
        <fullName evidence="5">NAD(P)-dependent oxidoreductase</fullName>
        <ecNumber evidence="5">1.1.-.-</ecNumber>
    </submittedName>
</protein>
<dbReference type="PANTHER" id="PTHR22981:SF7">
    <property type="entry name" value="3-HYDROXYISOBUTYRATE DEHYDROGENASE, MITOCHONDRIAL"/>
    <property type="match status" value="1"/>
</dbReference>
<organism evidence="5 6">
    <name type="scientific">Shinella pollutisoli</name>
    <dbReference type="NCBI Taxonomy" id="2250594"/>
    <lineage>
        <taxon>Bacteria</taxon>
        <taxon>Pseudomonadati</taxon>
        <taxon>Pseudomonadota</taxon>
        <taxon>Alphaproteobacteria</taxon>
        <taxon>Hyphomicrobiales</taxon>
        <taxon>Rhizobiaceae</taxon>
        <taxon>Shinella</taxon>
    </lineage>
</organism>
<dbReference type="InterPro" id="IPR015815">
    <property type="entry name" value="HIBADH-related"/>
</dbReference>
<dbReference type="InterPro" id="IPR006115">
    <property type="entry name" value="6PGDH_NADP-bd"/>
</dbReference>
<keyword evidence="2" id="KW-0520">NAD</keyword>
<evidence type="ECO:0000259" key="4">
    <source>
        <dbReference type="Pfam" id="PF14833"/>
    </source>
</evidence>
<dbReference type="InterPro" id="IPR029154">
    <property type="entry name" value="HIBADH-like_NADP-bd"/>
</dbReference>
<dbReference type="SUPFAM" id="SSF51735">
    <property type="entry name" value="NAD(P)-binding Rossmann-fold domains"/>
    <property type="match status" value="1"/>
</dbReference>
<name>A0ABV7DGT9_9HYPH</name>
<keyword evidence="1 5" id="KW-0560">Oxidoreductase</keyword>
<dbReference type="PANTHER" id="PTHR22981">
    <property type="entry name" value="3-HYDROXYISOBUTYRATE DEHYDROGENASE-RELATED"/>
    <property type="match status" value="1"/>
</dbReference>
<comment type="caution">
    <text evidence="5">The sequence shown here is derived from an EMBL/GenBank/DDBJ whole genome shotgun (WGS) entry which is preliminary data.</text>
</comment>
<dbReference type="InterPro" id="IPR036291">
    <property type="entry name" value="NAD(P)-bd_dom_sf"/>
</dbReference>
<dbReference type="SUPFAM" id="SSF48179">
    <property type="entry name" value="6-phosphogluconate dehydrogenase C-terminal domain-like"/>
    <property type="match status" value="1"/>
</dbReference>
<dbReference type="Pfam" id="PF14833">
    <property type="entry name" value="NAD_binding_11"/>
    <property type="match status" value="1"/>
</dbReference>
<evidence type="ECO:0000256" key="2">
    <source>
        <dbReference type="ARBA" id="ARBA00023027"/>
    </source>
</evidence>
<feature type="domain" description="6-phosphogluconate dehydrogenase NADP-binding" evidence="3">
    <location>
        <begin position="9"/>
        <end position="162"/>
    </location>
</feature>
<gene>
    <name evidence="5" type="ORF">ACFOHH_13385</name>
</gene>
<dbReference type="Gene3D" id="3.40.50.720">
    <property type="entry name" value="NAD(P)-binding Rossmann-like Domain"/>
    <property type="match status" value="1"/>
</dbReference>
<evidence type="ECO:0000313" key="6">
    <source>
        <dbReference type="Proteomes" id="UP001595377"/>
    </source>
</evidence>